<proteinExistence type="inferred from homology"/>
<comment type="similarity">
    <text evidence="5">Belongs to the metallo-dependent hydrolases superfamily. Phosphotriesterase family.</text>
</comment>
<evidence type="ECO:0000313" key="7">
    <source>
        <dbReference type="Proteomes" id="UP000295636"/>
    </source>
</evidence>
<dbReference type="GO" id="GO:0016788">
    <property type="term" value="F:hydrolase activity, acting on ester bonds"/>
    <property type="evidence" value="ECO:0007669"/>
    <property type="project" value="InterPro"/>
</dbReference>
<dbReference type="PROSITE" id="PS01322">
    <property type="entry name" value="PHOSPHOTRIESTERASE_1"/>
    <property type="match status" value="1"/>
</dbReference>
<feature type="binding site" evidence="4">
    <location>
        <position position="275"/>
    </location>
    <ligand>
        <name>Zn(2+)</name>
        <dbReference type="ChEBI" id="CHEBI:29105"/>
        <label>1</label>
    </ligand>
</feature>
<feature type="binding site" evidence="4">
    <location>
        <position position="45"/>
    </location>
    <ligand>
        <name>Zn(2+)</name>
        <dbReference type="ChEBI" id="CHEBI:29105"/>
        <label>1</label>
    </ligand>
</feature>
<feature type="modified residue" description="N6-carboxylysine" evidence="3 5">
    <location>
        <position position="160"/>
    </location>
</feature>
<dbReference type="PANTHER" id="PTHR10819">
    <property type="entry name" value="PHOSPHOTRIESTERASE-RELATED"/>
    <property type="match status" value="1"/>
</dbReference>
<name>A0A4R5K7R7_9BACL</name>
<comment type="cofactor">
    <cofactor evidence="4">
        <name>a divalent metal cation</name>
        <dbReference type="ChEBI" id="CHEBI:60240"/>
    </cofactor>
    <text evidence="4">Binds 2 divalent metal cations per subunit.</text>
</comment>
<keyword evidence="7" id="KW-1185">Reference proteome</keyword>
<keyword evidence="2" id="KW-0378">Hydrolase</keyword>
<gene>
    <name evidence="6" type="ORF">E1757_34890</name>
</gene>
<dbReference type="EMBL" id="SMRT01000038">
    <property type="protein sequence ID" value="TDF89177.1"/>
    <property type="molecule type" value="Genomic_DNA"/>
</dbReference>
<feature type="binding site" evidence="4">
    <location>
        <position position="221"/>
    </location>
    <ligand>
        <name>Zn(2+)</name>
        <dbReference type="ChEBI" id="CHEBI:29105"/>
        <label>2</label>
    </ligand>
</feature>
<sequence length="329" mass="37525">MEKSLGIRMRLRNNRFYVNQGRSRPMIHTVLGPIEEGELGVTLPHEHILVGFIENGKLTPDDYDRQEVVSLILPYLMELRSVGCRTFVDCSPEYLGRDPYVLSELAVKSGLHIITNTGFYQAPYLPPFVFEMPEPELAKLWIREYDEGIGDSGVKPGFIKIALNKGRLFPVQEKIVRAALTASLETGLPIQAHTNDGSVVMHVLEIMAERRFDPSRFIWVHAQNEKDLDLHEHAFKQGMWIQIDSIARSPHEDNCRLLQAFLERGMEAKLLLSQDLGWYTVGKAQGGDIRPYHKLFTEFIPFAVEYGIDPDVLDRLMSRNPAIALRNRS</sequence>
<dbReference type="PROSITE" id="PS51347">
    <property type="entry name" value="PHOSPHOTRIESTERASE_2"/>
    <property type="match status" value="1"/>
</dbReference>
<dbReference type="InterPro" id="IPR001559">
    <property type="entry name" value="Phosphotriesterase"/>
</dbReference>
<accession>A0A4R5K7R7</accession>
<feature type="binding site" evidence="4">
    <location>
        <position position="193"/>
    </location>
    <ligand>
        <name>Zn(2+)</name>
        <dbReference type="ChEBI" id="CHEBI:29105"/>
        <label>2</label>
    </ligand>
</feature>
<organism evidence="6 7">
    <name type="scientific">Paenibacillus piri</name>
    <dbReference type="NCBI Taxonomy" id="2547395"/>
    <lineage>
        <taxon>Bacteria</taxon>
        <taxon>Bacillati</taxon>
        <taxon>Bacillota</taxon>
        <taxon>Bacilli</taxon>
        <taxon>Bacillales</taxon>
        <taxon>Paenibacillaceae</taxon>
        <taxon>Paenibacillus</taxon>
    </lineage>
</organism>
<dbReference type="AlphaFoldDB" id="A0A4R5K7R7"/>
<evidence type="ECO:0000313" key="6">
    <source>
        <dbReference type="EMBL" id="TDF89177.1"/>
    </source>
</evidence>
<dbReference type="Proteomes" id="UP000295636">
    <property type="component" value="Unassembled WGS sequence"/>
</dbReference>
<feature type="binding site" description="via carbamate group" evidence="4">
    <location>
        <position position="160"/>
    </location>
    <ligand>
        <name>Zn(2+)</name>
        <dbReference type="ChEBI" id="CHEBI:29105"/>
        <label>1</label>
    </ligand>
</feature>
<dbReference type="PANTHER" id="PTHR10819:SF3">
    <property type="entry name" value="PHOSPHOTRIESTERASE-RELATED PROTEIN"/>
    <property type="match status" value="1"/>
</dbReference>
<feature type="binding site" evidence="4">
    <location>
        <position position="47"/>
    </location>
    <ligand>
        <name>Zn(2+)</name>
        <dbReference type="ChEBI" id="CHEBI:29105"/>
        <label>1</label>
    </ligand>
</feature>
<evidence type="ECO:0000256" key="2">
    <source>
        <dbReference type="ARBA" id="ARBA00022801"/>
    </source>
</evidence>
<dbReference type="Gene3D" id="3.20.20.140">
    <property type="entry name" value="Metal-dependent hydrolases"/>
    <property type="match status" value="1"/>
</dbReference>
<dbReference type="GO" id="GO:0008270">
    <property type="term" value="F:zinc ion binding"/>
    <property type="evidence" value="ECO:0007669"/>
    <property type="project" value="InterPro"/>
</dbReference>
<comment type="caution">
    <text evidence="6">The sequence shown here is derived from an EMBL/GenBank/DDBJ whole genome shotgun (WGS) entry which is preliminary data.</text>
</comment>
<dbReference type="InterPro" id="IPR032466">
    <property type="entry name" value="Metal_Hydrolase"/>
</dbReference>
<evidence type="ECO:0000256" key="5">
    <source>
        <dbReference type="PROSITE-ProRule" id="PRU00679"/>
    </source>
</evidence>
<dbReference type="OrthoDB" id="105927at2"/>
<dbReference type="InterPro" id="IPR017947">
    <property type="entry name" value="AryldialkylPase_Zn-BS"/>
</dbReference>
<feature type="binding site" description="via carbamate group" evidence="4">
    <location>
        <position position="160"/>
    </location>
    <ligand>
        <name>Zn(2+)</name>
        <dbReference type="ChEBI" id="CHEBI:29105"/>
        <label>2</label>
    </ligand>
</feature>
<keyword evidence="1 4" id="KW-0479">Metal-binding</keyword>
<evidence type="ECO:0000256" key="4">
    <source>
        <dbReference type="PIRSR" id="PIRSR601559-51"/>
    </source>
</evidence>
<reference evidence="6 7" key="1">
    <citation type="submission" date="2019-03" db="EMBL/GenBank/DDBJ databases">
        <title>This is whole genome sequence of Paenibacillus sp MS74 strain.</title>
        <authorList>
            <person name="Trinh H.N."/>
        </authorList>
    </citation>
    <scope>NUCLEOTIDE SEQUENCE [LARGE SCALE GENOMIC DNA]</scope>
    <source>
        <strain evidence="6 7">MS74</strain>
    </source>
</reference>
<protein>
    <submittedName>
        <fullName evidence="6">Phosphotriesterase</fullName>
    </submittedName>
</protein>
<dbReference type="Pfam" id="PF02126">
    <property type="entry name" value="PTE"/>
    <property type="match status" value="1"/>
</dbReference>
<dbReference type="SUPFAM" id="SSF51556">
    <property type="entry name" value="Metallo-dependent hydrolases"/>
    <property type="match status" value="1"/>
</dbReference>
<evidence type="ECO:0000256" key="1">
    <source>
        <dbReference type="ARBA" id="ARBA00022723"/>
    </source>
</evidence>
<evidence type="ECO:0000256" key="3">
    <source>
        <dbReference type="PIRSR" id="PIRSR601559-50"/>
    </source>
</evidence>